<dbReference type="Pfam" id="PF01381">
    <property type="entry name" value="HTH_3"/>
    <property type="match status" value="1"/>
</dbReference>
<dbReference type="InterPro" id="IPR001387">
    <property type="entry name" value="Cro/C1-type_HTH"/>
</dbReference>
<dbReference type="InterPro" id="IPR010982">
    <property type="entry name" value="Lambda_DNA-bd_dom_sf"/>
</dbReference>
<dbReference type="SUPFAM" id="SSF47413">
    <property type="entry name" value="lambda repressor-like DNA-binding domains"/>
    <property type="match status" value="1"/>
</dbReference>
<sequence>MNCQNLKKFRENKGYTLAKLGTMSNLSTTYIFDLENGGRKNPSLVTLTKLAKALDCKVDELIKEDD</sequence>
<comment type="caution">
    <text evidence="3">The sequence shown here is derived from an EMBL/GenBank/DDBJ whole genome shotgun (WGS) entry which is preliminary data.</text>
</comment>
<dbReference type="GO" id="GO:0003700">
    <property type="term" value="F:DNA-binding transcription factor activity"/>
    <property type="evidence" value="ECO:0007669"/>
    <property type="project" value="TreeGrafter"/>
</dbReference>
<dbReference type="CDD" id="cd00093">
    <property type="entry name" value="HTH_XRE"/>
    <property type="match status" value="1"/>
</dbReference>
<organism evidence="3">
    <name type="scientific">bioreactor metagenome</name>
    <dbReference type="NCBI Taxonomy" id="1076179"/>
    <lineage>
        <taxon>unclassified sequences</taxon>
        <taxon>metagenomes</taxon>
        <taxon>ecological metagenomes</taxon>
    </lineage>
</organism>
<keyword evidence="1" id="KW-0238">DNA-binding</keyword>
<dbReference type="InterPro" id="IPR050807">
    <property type="entry name" value="TransReg_Diox_bact_type"/>
</dbReference>
<protein>
    <recommendedName>
        <fullName evidence="2">HTH cro/C1-type domain-containing protein</fullName>
    </recommendedName>
</protein>
<gene>
    <name evidence="3" type="ORF">SDC9_202274</name>
</gene>
<reference evidence="3" key="1">
    <citation type="submission" date="2019-08" db="EMBL/GenBank/DDBJ databases">
        <authorList>
            <person name="Kucharzyk K."/>
            <person name="Murdoch R.W."/>
            <person name="Higgins S."/>
            <person name="Loffler F."/>
        </authorList>
    </citation>
    <scope>NUCLEOTIDE SEQUENCE</scope>
</reference>
<dbReference type="PANTHER" id="PTHR46797">
    <property type="entry name" value="HTH-TYPE TRANSCRIPTIONAL REGULATOR"/>
    <property type="match status" value="1"/>
</dbReference>
<dbReference type="AlphaFoldDB" id="A0A645J560"/>
<accession>A0A645J560</accession>
<dbReference type="GO" id="GO:0003677">
    <property type="term" value="F:DNA binding"/>
    <property type="evidence" value="ECO:0007669"/>
    <property type="project" value="UniProtKB-KW"/>
</dbReference>
<feature type="domain" description="HTH cro/C1-type" evidence="2">
    <location>
        <begin position="6"/>
        <end position="61"/>
    </location>
</feature>
<dbReference type="EMBL" id="VSSQ01123000">
    <property type="protein sequence ID" value="MPN54603.1"/>
    <property type="molecule type" value="Genomic_DNA"/>
</dbReference>
<proteinExistence type="predicted"/>
<evidence type="ECO:0000313" key="3">
    <source>
        <dbReference type="EMBL" id="MPN54603.1"/>
    </source>
</evidence>
<evidence type="ECO:0000256" key="1">
    <source>
        <dbReference type="ARBA" id="ARBA00023125"/>
    </source>
</evidence>
<evidence type="ECO:0000259" key="2">
    <source>
        <dbReference type="PROSITE" id="PS50943"/>
    </source>
</evidence>
<dbReference type="SMART" id="SM00530">
    <property type="entry name" value="HTH_XRE"/>
    <property type="match status" value="1"/>
</dbReference>
<dbReference type="PROSITE" id="PS50943">
    <property type="entry name" value="HTH_CROC1"/>
    <property type="match status" value="1"/>
</dbReference>
<name>A0A645J560_9ZZZZ</name>
<dbReference type="Gene3D" id="1.10.260.40">
    <property type="entry name" value="lambda repressor-like DNA-binding domains"/>
    <property type="match status" value="1"/>
</dbReference>
<dbReference type="PANTHER" id="PTHR46797:SF1">
    <property type="entry name" value="METHYLPHOSPHONATE SYNTHASE"/>
    <property type="match status" value="1"/>
</dbReference>
<dbReference type="GO" id="GO:0005829">
    <property type="term" value="C:cytosol"/>
    <property type="evidence" value="ECO:0007669"/>
    <property type="project" value="TreeGrafter"/>
</dbReference>